<feature type="transmembrane region" description="Helical" evidence="2">
    <location>
        <begin position="134"/>
        <end position="157"/>
    </location>
</feature>
<proteinExistence type="predicted"/>
<protein>
    <submittedName>
        <fullName evidence="3">Uncharacterized protein</fullName>
    </submittedName>
</protein>
<feature type="region of interest" description="Disordered" evidence="1">
    <location>
        <begin position="1"/>
        <end position="46"/>
    </location>
</feature>
<keyword evidence="2" id="KW-0812">Transmembrane</keyword>
<evidence type="ECO:0000256" key="2">
    <source>
        <dbReference type="SAM" id="Phobius"/>
    </source>
</evidence>
<reference evidence="3" key="1">
    <citation type="submission" date="2023-08" db="EMBL/GenBank/DDBJ databases">
        <title>Black Yeasts Isolated from many extreme environments.</title>
        <authorList>
            <person name="Coleine C."/>
            <person name="Stajich J.E."/>
            <person name="Selbmann L."/>
        </authorList>
    </citation>
    <scope>NUCLEOTIDE SEQUENCE</scope>
    <source>
        <strain evidence="3">CCFEE 5810</strain>
    </source>
</reference>
<dbReference type="Proteomes" id="UP001310594">
    <property type="component" value="Unassembled WGS sequence"/>
</dbReference>
<gene>
    <name evidence="3" type="ORF">LTR97_002327</name>
</gene>
<feature type="compositionally biased region" description="Polar residues" evidence="1">
    <location>
        <begin position="24"/>
        <end position="34"/>
    </location>
</feature>
<dbReference type="EMBL" id="JAVRQU010000003">
    <property type="protein sequence ID" value="KAK5705210.1"/>
    <property type="molecule type" value="Genomic_DNA"/>
</dbReference>
<keyword evidence="2" id="KW-0472">Membrane</keyword>
<accession>A0AAN7WAI7</accession>
<name>A0AAN7WAI7_9PEZI</name>
<comment type="caution">
    <text evidence="3">The sequence shown here is derived from an EMBL/GenBank/DDBJ whole genome shotgun (WGS) entry which is preliminary data.</text>
</comment>
<evidence type="ECO:0000256" key="1">
    <source>
        <dbReference type="SAM" id="MobiDB-lite"/>
    </source>
</evidence>
<dbReference type="AlphaFoldDB" id="A0AAN7WAI7"/>
<organism evidence="3 4">
    <name type="scientific">Elasticomyces elasticus</name>
    <dbReference type="NCBI Taxonomy" id="574655"/>
    <lineage>
        <taxon>Eukaryota</taxon>
        <taxon>Fungi</taxon>
        <taxon>Dikarya</taxon>
        <taxon>Ascomycota</taxon>
        <taxon>Pezizomycotina</taxon>
        <taxon>Dothideomycetes</taxon>
        <taxon>Dothideomycetidae</taxon>
        <taxon>Mycosphaerellales</taxon>
        <taxon>Teratosphaeriaceae</taxon>
        <taxon>Elasticomyces</taxon>
    </lineage>
</organism>
<sequence length="162" mass="17932">MASKISPPARDEEGQQPDAPLASTKPSPLGNSDGQIPLDEQTPQHTALAPPRRRLLSVLALAALVIAWISILNPIFLFMVFLLRTPTSSQKFFQYLPLSVFCSVLEAGVFGLVARLLKRAMLVPEDLYHRKNRLAWFLGPAWVVAVTIVLVQARLLVECISY</sequence>
<evidence type="ECO:0000313" key="3">
    <source>
        <dbReference type="EMBL" id="KAK5705210.1"/>
    </source>
</evidence>
<feature type="transmembrane region" description="Helical" evidence="2">
    <location>
        <begin position="58"/>
        <end position="83"/>
    </location>
</feature>
<evidence type="ECO:0000313" key="4">
    <source>
        <dbReference type="Proteomes" id="UP001310594"/>
    </source>
</evidence>
<feature type="transmembrane region" description="Helical" evidence="2">
    <location>
        <begin position="95"/>
        <end position="114"/>
    </location>
</feature>
<keyword evidence="2" id="KW-1133">Transmembrane helix</keyword>